<dbReference type="NCBIfam" id="TIGR00543">
    <property type="entry name" value="isochor_syn"/>
    <property type="match status" value="1"/>
</dbReference>
<comment type="catalytic activity">
    <reaction evidence="1">
        <text>chorismate = isochorismate</text>
        <dbReference type="Rhea" id="RHEA:18985"/>
        <dbReference type="ChEBI" id="CHEBI:29748"/>
        <dbReference type="ChEBI" id="CHEBI:29780"/>
        <dbReference type="EC" id="5.4.4.2"/>
    </reaction>
</comment>
<dbReference type="AlphaFoldDB" id="A0A255ZSQ8"/>
<dbReference type="GO" id="GO:0008909">
    <property type="term" value="F:isochorismate synthase activity"/>
    <property type="evidence" value="ECO:0007669"/>
    <property type="project" value="UniProtKB-EC"/>
</dbReference>
<organism evidence="7 8">
    <name type="scientific">Flavobacterium cyanobacteriorum</name>
    <dbReference type="NCBI Taxonomy" id="2022802"/>
    <lineage>
        <taxon>Bacteria</taxon>
        <taxon>Pseudomonadati</taxon>
        <taxon>Bacteroidota</taxon>
        <taxon>Flavobacteriia</taxon>
        <taxon>Flavobacteriales</taxon>
        <taxon>Flavobacteriaceae</taxon>
        <taxon>Flavobacterium</taxon>
    </lineage>
</organism>
<protein>
    <recommendedName>
        <fullName evidence="3">isochorismate synthase</fullName>
        <ecNumber evidence="3">5.4.4.2</ecNumber>
    </recommendedName>
    <alternativeName>
        <fullName evidence="5">Isochorismate mutase</fullName>
    </alternativeName>
</protein>
<evidence type="ECO:0000256" key="2">
    <source>
        <dbReference type="ARBA" id="ARBA00005297"/>
    </source>
</evidence>
<dbReference type="PANTHER" id="PTHR42839:SF2">
    <property type="entry name" value="ISOCHORISMATE SYNTHASE ENTC"/>
    <property type="match status" value="1"/>
</dbReference>
<dbReference type="Pfam" id="PF00425">
    <property type="entry name" value="Chorismate_bind"/>
    <property type="match status" value="1"/>
</dbReference>
<evidence type="ECO:0000313" key="8">
    <source>
        <dbReference type="Proteomes" id="UP000216605"/>
    </source>
</evidence>
<accession>A0A255ZSQ8</accession>
<evidence type="ECO:0000256" key="1">
    <source>
        <dbReference type="ARBA" id="ARBA00000799"/>
    </source>
</evidence>
<evidence type="ECO:0000256" key="4">
    <source>
        <dbReference type="ARBA" id="ARBA00023235"/>
    </source>
</evidence>
<dbReference type="InterPro" id="IPR004561">
    <property type="entry name" value="IsoChor_synthase"/>
</dbReference>
<dbReference type="PANTHER" id="PTHR42839">
    <property type="entry name" value="ISOCHORISMATE SYNTHASE ENTC"/>
    <property type="match status" value="1"/>
</dbReference>
<sequence length="347" mass="38737">MAGLFDFFEEAAASQVLPFAVYCKPGSNIITGIFQRLPHRHSINFNKKGFVFAPFTGNQAIFIPDYASVVVTAPLEAAPYPVSAVAQPDVDTSAKEAFERLVSKSIELIMQGTFEKLVCSRTERIPLEKCDVVAVYKKMLRAYPNAFRYCFFDPLAGLWMGATPEQLLKADGGNISTVALAGTQLYDENNEVLWPEKEKQEQQFVTDYITGQLHGLVSDISVSNPYTFRAGNIVHIKTDIWGTASPGSLRQILQRLHPTPAVCGLPKQEAMQFLLHNEGYNREYYSGFLGEVNPDGQTDLFVNLRCMKIDDNSVQLFMGCGVTKDSDPEKEFMETVNKSMTMRKILV</sequence>
<name>A0A255ZSQ8_9FLAO</name>
<feature type="domain" description="Chorismate-utilising enzyme C-terminal" evidence="6">
    <location>
        <begin position="95"/>
        <end position="338"/>
    </location>
</feature>
<comment type="caution">
    <text evidence="7">The sequence shown here is derived from an EMBL/GenBank/DDBJ whole genome shotgun (WGS) entry which is preliminary data.</text>
</comment>
<dbReference type="EC" id="5.4.4.2" evidence="3"/>
<keyword evidence="8" id="KW-1185">Reference proteome</keyword>
<evidence type="ECO:0000256" key="3">
    <source>
        <dbReference type="ARBA" id="ARBA00012824"/>
    </source>
</evidence>
<keyword evidence="4" id="KW-0413">Isomerase</keyword>
<proteinExistence type="inferred from homology"/>
<evidence type="ECO:0000313" key="7">
    <source>
        <dbReference type="EMBL" id="OYQ43760.1"/>
    </source>
</evidence>
<dbReference type="EMBL" id="NOXV01000169">
    <property type="protein sequence ID" value="OYQ43760.1"/>
    <property type="molecule type" value="Genomic_DNA"/>
</dbReference>
<comment type="similarity">
    <text evidence="2">Belongs to the isochorismate synthase family.</text>
</comment>
<evidence type="ECO:0000259" key="6">
    <source>
        <dbReference type="Pfam" id="PF00425"/>
    </source>
</evidence>
<dbReference type="Proteomes" id="UP000216605">
    <property type="component" value="Unassembled WGS sequence"/>
</dbReference>
<dbReference type="RefSeq" id="WP_094412465.1">
    <property type="nucleotide sequence ID" value="NZ_NOXV01000169.1"/>
</dbReference>
<gene>
    <name evidence="7" type="ORF">CHU92_03010</name>
</gene>
<dbReference type="OrthoDB" id="9806579at2"/>
<evidence type="ECO:0000256" key="5">
    <source>
        <dbReference type="ARBA" id="ARBA00041564"/>
    </source>
</evidence>
<dbReference type="SUPFAM" id="SSF56322">
    <property type="entry name" value="ADC synthase"/>
    <property type="match status" value="1"/>
</dbReference>
<dbReference type="InterPro" id="IPR005801">
    <property type="entry name" value="ADC_synthase"/>
</dbReference>
<dbReference type="InterPro" id="IPR015890">
    <property type="entry name" value="Chorismate_C"/>
</dbReference>
<reference evidence="7 8" key="1">
    <citation type="submission" date="2017-07" db="EMBL/GenBank/DDBJ databases">
        <title>Flavobacterium cyanobacteriorum sp. nov., isolated from cyanobacterial aggregates in a eutrophic lake.</title>
        <authorList>
            <person name="Cai H."/>
        </authorList>
    </citation>
    <scope>NUCLEOTIDE SEQUENCE [LARGE SCALE GENOMIC DNA]</scope>
    <source>
        <strain evidence="7 8">TH021</strain>
    </source>
</reference>
<dbReference type="Gene3D" id="3.60.120.10">
    <property type="entry name" value="Anthranilate synthase"/>
    <property type="match status" value="1"/>
</dbReference>